<proteinExistence type="inferred from homology"/>
<keyword evidence="9" id="KW-0539">Nucleus</keyword>
<protein>
    <recommendedName>
        <fullName evidence="11">Geranylgeranyl transferase type-2 subunit alpha</fullName>
        <ecNumber evidence="11">2.5.1.60</ecNumber>
    </recommendedName>
    <alternativeName>
        <fullName evidence="11">Geranylgeranyl transferase type II subunit alpha</fullName>
    </alternativeName>
</protein>
<dbReference type="FunFam" id="1.25.40.120:FF:000035">
    <property type="entry name" value="Geranylgeranyl transferase type-2 subunit alpha"/>
    <property type="match status" value="1"/>
</dbReference>
<accession>A0AA38IKT6</accession>
<evidence type="ECO:0000256" key="5">
    <source>
        <dbReference type="ARBA" id="ARBA00022490"/>
    </source>
</evidence>
<evidence type="ECO:0000256" key="10">
    <source>
        <dbReference type="ARBA" id="ARBA00047658"/>
    </source>
</evidence>
<dbReference type="EMBL" id="JALNTZ010000004">
    <property type="protein sequence ID" value="KAJ3655364.1"/>
    <property type="molecule type" value="Genomic_DNA"/>
</dbReference>
<reference evidence="13" key="1">
    <citation type="journal article" date="2023" name="G3 (Bethesda)">
        <title>Whole genome assemblies of Zophobas morio and Tenebrio molitor.</title>
        <authorList>
            <person name="Kaur S."/>
            <person name="Stinson S.A."/>
            <person name="diCenzo G.C."/>
        </authorList>
    </citation>
    <scope>NUCLEOTIDE SEQUENCE</scope>
    <source>
        <strain evidence="13">QUZm001</strain>
    </source>
</reference>
<feature type="domain" description="CSN8/PSMD8/EIF3K" evidence="12">
    <location>
        <begin position="26"/>
        <end position="157"/>
    </location>
</feature>
<dbReference type="PANTHER" id="PTHR11129:SF2">
    <property type="entry name" value="GERANYLGERANYL TRANSFERASE TYPE-2 SUBUNIT ALPHA"/>
    <property type="match status" value="1"/>
</dbReference>
<evidence type="ECO:0000313" key="14">
    <source>
        <dbReference type="Proteomes" id="UP001168821"/>
    </source>
</evidence>
<gene>
    <name evidence="13" type="ORF">Zmor_014497</name>
</gene>
<evidence type="ECO:0000259" key="12">
    <source>
        <dbReference type="Pfam" id="PF10075"/>
    </source>
</evidence>
<keyword evidence="7 11" id="KW-0808">Transferase</keyword>
<evidence type="ECO:0000256" key="1">
    <source>
        <dbReference type="ARBA" id="ARBA00004123"/>
    </source>
</evidence>
<keyword evidence="5" id="KW-0963">Cytoplasm</keyword>
<dbReference type="PROSITE" id="PS51147">
    <property type="entry name" value="PFTA"/>
    <property type="match status" value="3"/>
</dbReference>
<dbReference type="SUPFAM" id="SSF48439">
    <property type="entry name" value="Protein prenylyltransferase"/>
    <property type="match status" value="1"/>
</dbReference>
<dbReference type="PANTHER" id="PTHR11129">
    <property type="entry name" value="PROTEIN FARNESYLTRANSFERASE ALPHA SUBUNIT/RAB GERANYLGERANYL TRANSFERASE ALPHA SUBUNIT"/>
    <property type="match status" value="1"/>
</dbReference>
<evidence type="ECO:0000313" key="13">
    <source>
        <dbReference type="EMBL" id="KAJ3655364.1"/>
    </source>
</evidence>
<dbReference type="Gene3D" id="1.25.40.120">
    <property type="entry name" value="Protein prenylyltransferase"/>
    <property type="match status" value="1"/>
</dbReference>
<comment type="similarity">
    <text evidence="4">Belongs to the CSN8 family.</text>
</comment>
<evidence type="ECO:0000256" key="8">
    <source>
        <dbReference type="ARBA" id="ARBA00022737"/>
    </source>
</evidence>
<keyword evidence="6 11" id="KW-0637">Prenyltransferase</keyword>
<dbReference type="GO" id="GO:0097354">
    <property type="term" value="P:prenylation"/>
    <property type="evidence" value="ECO:0007669"/>
    <property type="project" value="UniProtKB-UniRule"/>
</dbReference>
<keyword evidence="8" id="KW-0677">Repeat</keyword>
<evidence type="ECO:0000256" key="7">
    <source>
        <dbReference type="ARBA" id="ARBA00022679"/>
    </source>
</evidence>
<name>A0AA38IKT6_9CUCU</name>
<dbReference type="FunFam" id="1.25.40.990:FF:000011">
    <property type="entry name" value="COP9 signalosome complex subunit 8-like Protein"/>
    <property type="match status" value="1"/>
</dbReference>
<comment type="function">
    <text evidence="11">Catalyzes the transfer of a geranyl-geranyl moiety from geranyl-geranyl pyrophosphate to cysteines occuring in specific C-terminal amino acid sequences.</text>
</comment>
<evidence type="ECO:0000256" key="9">
    <source>
        <dbReference type="ARBA" id="ARBA00023242"/>
    </source>
</evidence>
<evidence type="ECO:0000256" key="3">
    <source>
        <dbReference type="ARBA" id="ARBA00006734"/>
    </source>
</evidence>
<dbReference type="Pfam" id="PF01239">
    <property type="entry name" value="PPTA"/>
    <property type="match status" value="4"/>
</dbReference>
<dbReference type="GO" id="GO:0004663">
    <property type="term" value="F:Rab geranylgeranyltransferase activity"/>
    <property type="evidence" value="ECO:0007669"/>
    <property type="project" value="UniProtKB-UniRule"/>
</dbReference>
<evidence type="ECO:0000256" key="6">
    <source>
        <dbReference type="ARBA" id="ARBA00022602"/>
    </source>
</evidence>
<evidence type="ECO:0000256" key="11">
    <source>
        <dbReference type="RuleBase" id="RU367120"/>
    </source>
</evidence>
<sequence>MVSSDIIKLTEDLEKQELEAQNGIATPQVYEQLLAIYLYENDLCNAKYLWKRIPASVKASTPELTNVWTVAQNMWKRDFPGIYKALNSVTWSDSVANIMKQVQDRVRSRSVDLIAQAYSSITLDTVSAMTGLPPDICAAACVERGWQVEADTRMVHPVRPISETSGQTSSEDQLYKLTDFHGRIKVRTTEEQNLQKHKEQQKKLTAYRMGMKQILATRDADSYNKDSLALSAQLLTINPDIYTLWNYRKEVVLIEIKKSYQDEVADDQKLIHFFEEELRLTEQCLLSNPKSYGSWHHRYWILNHHTKPNWQREFDLCNKYVSLDDRNFHCWDFRRLIVNKIGISLADEIAFSTERININFSNYSSWHYRSTLQILNDENSVANDLILVQNAVFTDPIDTSAWFYLRWVLSHPGITKIQKEDLLNALEQLQELEPECKWIIMAKCWLVKQGNLEKDAICRLKRYYTELIKLDPLREGHYKDCFKVF</sequence>
<dbReference type="AlphaFoldDB" id="A0AA38IKT6"/>
<comment type="catalytic activity">
    <reaction evidence="10 11">
        <text>geranylgeranyl diphosphate + L-cysteinyl-[protein] = S-geranylgeranyl-L-cysteinyl-[protein] + diphosphate</text>
        <dbReference type="Rhea" id="RHEA:21240"/>
        <dbReference type="Rhea" id="RHEA-COMP:10131"/>
        <dbReference type="Rhea" id="RHEA-COMP:11537"/>
        <dbReference type="ChEBI" id="CHEBI:29950"/>
        <dbReference type="ChEBI" id="CHEBI:33019"/>
        <dbReference type="ChEBI" id="CHEBI:57533"/>
        <dbReference type="ChEBI" id="CHEBI:86021"/>
        <dbReference type="EC" id="2.5.1.60"/>
    </reaction>
</comment>
<dbReference type="Proteomes" id="UP001168821">
    <property type="component" value="Unassembled WGS sequence"/>
</dbReference>
<dbReference type="GO" id="GO:0005968">
    <property type="term" value="C:Rab-protein geranylgeranyltransferase complex"/>
    <property type="evidence" value="ECO:0007669"/>
    <property type="project" value="TreeGrafter"/>
</dbReference>
<comment type="subcellular location">
    <subcellularLocation>
        <location evidence="2">Cytoplasm</location>
    </subcellularLocation>
    <subcellularLocation>
        <location evidence="1">Nucleus</location>
    </subcellularLocation>
</comment>
<comment type="caution">
    <text evidence="13">The sequence shown here is derived from an EMBL/GenBank/DDBJ whole genome shotgun (WGS) entry which is preliminary data.</text>
</comment>
<evidence type="ECO:0000256" key="4">
    <source>
        <dbReference type="ARBA" id="ARBA00008252"/>
    </source>
</evidence>
<dbReference type="GO" id="GO:0005634">
    <property type="term" value="C:nucleus"/>
    <property type="evidence" value="ECO:0007669"/>
    <property type="project" value="UniProtKB-SubCell"/>
</dbReference>
<keyword evidence="14" id="KW-1185">Reference proteome</keyword>
<dbReference type="Gene3D" id="1.25.40.990">
    <property type="match status" value="1"/>
</dbReference>
<dbReference type="InterPro" id="IPR002088">
    <property type="entry name" value="Prenyl_trans_a"/>
</dbReference>
<organism evidence="13 14">
    <name type="scientific">Zophobas morio</name>
    <dbReference type="NCBI Taxonomy" id="2755281"/>
    <lineage>
        <taxon>Eukaryota</taxon>
        <taxon>Metazoa</taxon>
        <taxon>Ecdysozoa</taxon>
        <taxon>Arthropoda</taxon>
        <taxon>Hexapoda</taxon>
        <taxon>Insecta</taxon>
        <taxon>Pterygota</taxon>
        <taxon>Neoptera</taxon>
        <taxon>Endopterygota</taxon>
        <taxon>Coleoptera</taxon>
        <taxon>Polyphaga</taxon>
        <taxon>Cucujiformia</taxon>
        <taxon>Tenebrionidae</taxon>
        <taxon>Zophobas</taxon>
    </lineage>
</organism>
<comment type="similarity">
    <text evidence="3 11">Belongs to the protein prenyltransferase subunit alpha family.</text>
</comment>
<evidence type="ECO:0000256" key="2">
    <source>
        <dbReference type="ARBA" id="ARBA00004496"/>
    </source>
</evidence>
<dbReference type="Pfam" id="PF10075">
    <property type="entry name" value="CSN8_PSD8_EIF3K"/>
    <property type="match status" value="1"/>
</dbReference>
<dbReference type="EC" id="2.5.1.60" evidence="11"/>
<dbReference type="InterPro" id="IPR033464">
    <property type="entry name" value="CSN8_PSD8_EIF3K"/>
</dbReference>